<dbReference type="InterPro" id="IPR046347">
    <property type="entry name" value="bZIP_sf"/>
</dbReference>
<name>A0A9P9IDX7_9HYPO</name>
<comment type="caution">
    <text evidence="3">The sequence shown here is derived from an EMBL/GenBank/DDBJ whole genome shotgun (WGS) entry which is preliminary data.</text>
</comment>
<dbReference type="PROSITE" id="PS50217">
    <property type="entry name" value="BZIP"/>
    <property type="match status" value="1"/>
</dbReference>
<evidence type="ECO:0000313" key="4">
    <source>
        <dbReference type="Proteomes" id="UP000717696"/>
    </source>
</evidence>
<evidence type="ECO:0000259" key="2">
    <source>
        <dbReference type="PROSITE" id="PS50217"/>
    </source>
</evidence>
<dbReference type="OrthoDB" id="295274at2759"/>
<dbReference type="InterPro" id="IPR004827">
    <property type="entry name" value="bZIP"/>
</dbReference>
<reference evidence="3" key="1">
    <citation type="journal article" date="2021" name="Nat. Commun.">
        <title>Genetic determinants of endophytism in the Arabidopsis root mycobiome.</title>
        <authorList>
            <person name="Mesny F."/>
            <person name="Miyauchi S."/>
            <person name="Thiergart T."/>
            <person name="Pickel B."/>
            <person name="Atanasova L."/>
            <person name="Karlsson M."/>
            <person name="Huettel B."/>
            <person name="Barry K.W."/>
            <person name="Haridas S."/>
            <person name="Chen C."/>
            <person name="Bauer D."/>
            <person name="Andreopoulos W."/>
            <person name="Pangilinan J."/>
            <person name="LaButti K."/>
            <person name="Riley R."/>
            <person name="Lipzen A."/>
            <person name="Clum A."/>
            <person name="Drula E."/>
            <person name="Henrissat B."/>
            <person name="Kohler A."/>
            <person name="Grigoriev I.V."/>
            <person name="Martin F.M."/>
            <person name="Hacquard S."/>
        </authorList>
    </citation>
    <scope>NUCLEOTIDE SEQUENCE</scope>
    <source>
        <strain evidence="3">MPI-CAGE-AT-0021</strain>
    </source>
</reference>
<dbReference type="Gene3D" id="1.20.5.170">
    <property type="match status" value="1"/>
</dbReference>
<dbReference type="EMBL" id="JAGMUU010000033">
    <property type="protein sequence ID" value="KAH7118128.1"/>
    <property type="molecule type" value="Genomic_DNA"/>
</dbReference>
<dbReference type="SUPFAM" id="SSF57959">
    <property type="entry name" value="Leucine zipper domain"/>
    <property type="match status" value="1"/>
</dbReference>
<feature type="compositionally biased region" description="Basic and acidic residues" evidence="1">
    <location>
        <begin position="147"/>
        <end position="165"/>
    </location>
</feature>
<organism evidence="3 4">
    <name type="scientific">Dactylonectria estremocensis</name>
    <dbReference type="NCBI Taxonomy" id="1079267"/>
    <lineage>
        <taxon>Eukaryota</taxon>
        <taxon>Fungi</taxon>
        <taxon>Dikarya</taxon>
        <taxon>Ascomycota</taxon>
        <taxon>Pezizomycotina</taxon>
        <taxon>Sordariomycetes</taxon>
        <taxon>Hypocreomycetidae</taxon>
        <taxon>Hypocreales</taxon>
        <taxon>Nectriaceae</taxon>
        <taxon>Dactylonectria</taxon>
    </lineage>
</organism>
<proteinExistence type="predicted"/>
<evidence type="ECO:0000256" key="1">
    <source>
        <dbReference type="SAM" id="MobiDB-lite"/>
    </source>
</evidence>
<sequence>QETHASYPVAQGHPPNYDTIQEQSTLDINAFETTQNPPRDPWSPTDPSVFFPGSSAAADMKSCAWGQGSLPPGGYVSHYPLDYPDLTTGFSTVTEYSVPSLASEPIDPDTSSASSSSRSRSLATEKEPPKRQQSPEHRPCKSTKLNSHRDGDVDKHRDEITENSKSRSPSRTRSSRKNGEDIPAQKVDDQYKLIQKRNRIASNKFRIKKREHASQLKSKEEELERRHRDLSGCVTDLRCEVYELKVRLLQHTDCSCVLIQDYIANEAKHYIQGLAQK</sequence>
<dbReference type="AlphaFoldDB" id="A0A9P9IDX7"/>
<dbReference type="Pfam" id="PF07716">
    <property type="entry name" value="bZIP_2"/>
    <property type="match status" value="1"/>
</dbReference>
<feature type="domain" description="BZIP" evidence="2">
    <location>
        <begin position="188"/>
        <end position="251"/>
    </location>
</feature>
<dbReference type="CDD" id="cd14687">
    <property type="entry name" value="bZIP_ATF2"/>
    <property type="match status" value="1"/>
</dbReference>
<accession>A0A9P9IDX7</accession>
<dbReference type="GO" id="GO:0003700">
    <property type="term" value="F:DNA-binding transcription factor activity"/>
    <property type="evidence" value="ECO:0007669"/>
    <property type="project" value="InterPro"/>
</dbReference>
<feature type="non-terminal residue" evidence="3">
    <location>
        <position position="1"/>
    </location>
</feature>
<feature type="region of interest" description="Disordered" evidence="1">
    <location>
        <begin position="101"/>
        <end position="189"/>
    </location>
</feature>
<evidence type="ECO:0000313" key="3">
    <source>
        <dbReference type="EMBL" id="KAH7118128.1"/>
    </source>
</evidence>
<dbReference type="Proteomes" id="UP000717696">
    <property type="component" value="Unassembled WGS sequence"/>
</dbReference>
<feature type="compositionally biased region" description="Low complexity" evidence="1">
    <location>
        <begin position="111"/>
        <end position="121"/>
    </location>
</feature>
<gene>
    <name evidence="3" type="ORF">B0J13DRAFT_458579</name>
</gene>
<keyword evidence="4" id="KW-1185">Reference proteome</keyword>
<feature type="compositionally biased region" description="Basic and acidic residues" evidence="1">
    <location>
        <begin position="123"/>
        <end position="139"/>
    </location>
</feature>
<protein>
    <recommendedName>
        <fullName evidence="2">BZIP domain-containing protein</fullName>
    </recommendedName>
</protein>